<evidence type="ECO:0000313" key="1">
    <source>
        <dbReference type="EMBL" id="AHI60091.1"/>
    </source>
</evidence>
<protein>
    <submittedName>
        <fullName evidence="1">Uncharacterized protein</fullName>
    </submittedName>
</protein>
<reference evidence="1 2" key="1">
    <citation type="submission" date="2015-01" db="EMBL/GenBank/DDBJ databases">
        <title>Characterization of two new Erwinia spp. phages.</title>
        <authorList>
            <person name="Yagubi A.I."/>
            <person name="Kropinski A.M."/>
            <person name="Castle A.J."/>
            <person name="Svircev A.M."/>
        </authorList>
    </citation>
    <scope>NUCLEOTIDE SEQUENCE [LARGE SCALE GENOMIC DNA]</scope>
    <source>
        <strain evidence="1">Ea9-2</strain>
    </source>
</reference>
<dbReference type="RefSeq" id="YP_009007408.1">
    <property type="nucleotide sequence ID" value="NC_023579.1"/>
</dbReference>
<dbReference type="GeneID" id="18503969"/>
<gene>
    <name evidence="1" type="ORF">Ea92_33A</name>
</gene>
<name>W6ARH1_9CAUD</name>
<dbReference type="Proteomes" id="UP000019305">
    <property type="component" value="Segment"/>
</dbReference>
<dbReference type="KEGG" id="vg:18503969"/>
<sequence length="58" mass="6529">MNAAFVIGGIFGIILMGCLSHWVGPFNTAELQAAREQCEKTLPRDQHCVYYFTPEKKP</sequence>
<organism evidence="1 2">
    <name type="scientific">Erwinia phage Ea9-2</name>
    <dbReference type="NCBI Taxonomy" id="1429767"/>
    <lineage>
        <taxon>Viruses</taxon>
        <taxon>Duplodnaviria</taxon>
        <taxon>Heunggongvirae</taxon>
        <taxon>Uroviricota</taxon>
        <taxon>Caudoviricetes</taxon>
        <taxon>Schitoviridae</taxon>
        <taxon>Erskinevirinae</taxon>
        <taxon>Johnsonvirus</taxon>
        <taxon>Johnsonvirus Ea92</taxon>
    </lineage>
</organism>
<evidence type="ECO:0000313" key="2">
    <source>
        <dbReference type="Proteomes" id="UP000019305"/>
    </source>
</evidence>
<proteinExistence type="predicted"/>
<keyword evidence="2" id="KW-1185">Reference proteome</keyword>
<accession>W6ARH1</accession>
<dbReference type="EMBL" id="KF806588">
    <property type="protein sequence ID" value="AHI60091.1"/>
    <property type="molecule type" value="Genomic_DNA"/>
</dbReference>